<name>A0A3R7GGU1_9EURY</name>
<reference evidence="2 3" key="1">
    <citation type="submission" date="2018-09" db="EMBL/GenBank/DDBJ databases">
        <title>Genomic Encyclopedia of Archaeal and Bacterial Type Strains, Phase II (KMG-II): from individual species to whole genera.</title>
        <authorList>
            <person name="Goeker M."/>
        </authorList>
    </citation>
    <scope>NUCLEOTIDE SEQUENCE [LARGE SCALE GENOMIC DNA]</scope>
    <source>
        <strain evidence="2 3">DSM 13151</strain>
    </source>
</reference>
<feature type="transmembrane region" description="Helical" evidence="1">
    <location>
        <begin position="234"/>
        <end position="257"/>
    </location>
</feature>
<proteinExistence type="predicted"/>
<keyword evidence="1" id="KW-0812">Transmembrane</keyword>
<gene>
    <name evidence="2" type="ORF">ATJ93_3189</name>
</gene>
<keyword evidence="3" id="KW-1185">Reference proteome</keyword>
<dbReference type="EMBL" id="RAPO01000003">
    <property type="protein sequence ID" value="RKD93559.1"/>
    <property type="molecule type" value="Genomic_DNA"/>
</dbReference>
<dbReference type="AlphaFoldDB" id="A0A3R7GGU1"/>
<comment type="caution">
    <text evidence="2">The sequence shown here is derived from an EMBL/GenBank/DDBJ whole genome shotgun (WGS) entry which is preliminary data.</text>
</comment>
<feature type="transmembrane region" description="Helical" evidence="1">
    <location>
        <begin position="100"/>
        <end position="120"/>
    </location>
</feature>
<keyword evidence="1" id="KW-0472">Membrane</keyword>
<feature type="transmembrane region" description="Helical" evidence="1">
    <location>
        <begin position="203"/>
        <end position="222"/>
    </location>
</feature>
<evidence type="ECO:0008006" key="4">
    <source>
        <dbReference type="Google" id="ProtNLM"/>
    </source>
</evidence>
<dbReference type="Proteomes" id="UP000283805">
    <property type="component" value="Unassembled WGS sequence"/>
</dbReference>
<dbReference type="RefSeq" id="WP_120245563.1">
    <property type="nucleotide sequence ID" value="NZ_RAPO01000003.1"/>
</dbReference>
<feature type="transmembrane region" description="Helical" evidence="1">
    <location>
        <begin position="163"/>
        <end position="183"/>
    </location>
</feature>
<dbReference type="OrthoDB" id="204725at2157"/>
<evidence type="ECO:0000313" key="3">
    <source>
        <dbReference type="Proteomes" id="UP000283805"/>
    </source>
</evidence>
<organism evidence="2 3">
    <name type="scientific">Halopiger aswanensis</name>
    <dbReference type="NCBI Taxonomy" id="148449"/>
    <lineage>
        <taxon>Archaea</taxon>
        <taxon>Methanobacteriati</taxon>
        <taxon>Methanobacteriota</taxon>
        <taxon>Stenosarchaea group</taxon>
        <taxon>Halobacteria</taxon>
        <taxon>Halobacteriales</taxon>
        <taxon>Natrialbaceae</taxon>
        <taxon>Halopiger</taxon>
    </lineage>
</organism>
<protein>
    <recommendedName>
        <fullName evidence="4">Yip1-like protein</fullName>
    </recommendedName>
</protein>
<evidence type="ECO:0000256" key="1">
    <source>
        <dbReference type="SAM" id="Phobius"/>
    </source>
</evidence>
<evidence type="ECO:0000313" key="2">
    <source>
        <dbReference type="EMBL" id="RKD93559.1"/>
    </source>
</evidence>
<keyword evidence="1" id="KW-1133">Transmembrane helix</keyword>
<accession>A0A3R7GGU1</accession>
<feature type="transmembrane region" description="Helical" evidence="1">
    <location>
        <begin position="132"/>
        <end position="151"/>
    </location>
</feature>
<sequence>MTAGQLLRWPVDVLVRPSDFVRVDPDQEPANRVDAIIDAVRLVAVYFANLLLYTAPLALAGYGVRNSTTAPPAVSTVLEPIVGNPDTVWQFGTALLANGIFLLLATVLTLVTFHIGTVLAGSSNGIVQSLRAVSYSTGIYLAVMFSIVVSVSTESGFKTAEGLLLWLQASFIQFFIDFVGADLVPPVEASRPELSAIATVEQALLTVLLLSGMYFLYVLYAGARTSHDATRIQALCATAFVLASPALYVLGAIYLTIGV</sequence>